<comment type="caution">
    <text evidence="2">The sequence shown here is derived from an EMBL/GenBank/DDBJ whole genome shotgun (WGS) entry which is preliminary data.</text>
</comment>
<gene>
    <name evidence="1" type="ORF">LDX50_11315</name>
    <name evidence="2" type="ORF">LDX50_17285</name>
    <name evidence="3" type="ORF">LDX50_23005</name>
</gene>
<keyword evidence="4" id="KW-1185">Reference proteome</keyword>
<dbReference type="RefSeq" id="WP_225698560.1">
    <property type="nucleotide sequence ID" value="NZ_JAIXNE010000002.1"/>
</dbReference>
<dbReference type="Proteomes" id="UP001139409">
    <property type="component" value="Unassembled WGS sequence"/>
</dbReference>
<evidence type="ECO:0000313" key="4">
    <source>
        <dbReference type="Proteomes" id="UP001139409"/>
    </source>
</evidence>
<evidence type="ECO:0000313" key="2">
    <source>
        <dbReference type="EMBL" id="MCA6076637.1"/>
    </source>
</evidence>
<sequence>MKFQLAATFIFLAVTSVFSQNVRLESLLINGQIPVYCNRSDLEKTFRIDSVVALDIYENSTLSDSVIYIGETDFDYFSGNNTQSRGLETDCVLRSVVFDEQVTTFNIGIFEITGSTTIADIARLFPEFCADPQPISVYGDPRPHLVCAIDTDTEYRILVFFREGKVVMLHLWQAD</sequence>
<proteinExistence type="predicted"/>
<protein>
    <submittedName>
        <fullName evidence="2">Uncharacterized protein</fullName>
    </submittedName>
</protein>
<reference evidence="2" key="1">
    <citation type="submission" date="2021-09" db="EMBL/GenBank/DDBJ databases">
        <title>Fulvivirga sp. isolated from coastal sediment.</title>
        <authorList>
            <person name="Yu H."/>
        </authorList>
    </citation>
    <scope>NUCLEOTIDE SEQUENCE</scope>
    <source>
        <strain evidence="2">1062</strain>
    </source>
</reference>
<evidence type="ECO:0000313" key="1">
    <source>
        <dbReference type="EMBL" id="MCA6075460.1"/>
    </source>
</evidence>
<evidence type="ECO:0000313" key="3">
    <source>
        <dbReference type="EMBL" id="MCA6077765.1"/>
    </source>
</evidence>
<dbReference type="EMBL" id="JAIXNE010000004">
    <property type="protein sequence ID" value="MCA6077765.1"/>
    <property type="molecule type" value="Genomic_DNA"/>
</dbReference>
<dbReference type="EMBL" id="JAIXNE010000003">
    <property type="protein sequence ID" value="MCA6076637.1"/>
    <property type="molecule type" value="Genomic_DNA"/>
</dbReference>
<organism evidence="2 4">
    <name type="scientific">Fulvivirga sedimenti</name>
    <dbReference type="NCBI Taxonomy" id="2879465"/>
    <lineage>
        <taxon>Bacteria</taxon>
        <taxon>Pseudomonadati</taxon>
        <taxon>Bacteroidota</taxon>
        <taxon>Cytophagia</taxon>
        <taxon>Cytophagales</taxon>
        <taxon>Fulvivirgaceae</taxon>
        <taxon>Fulvivirga</taxon>
    </lineage>
</organism>
<name>A0A9X1KZW8_9BACT</name>
<accession>A0A9X1KZW8</accession>
<dbReference type="EMBL" id="JAIXNE010000002">
    <property type="protein sequence ID" value="MCA6075460.1"/>
    <property type="molecule type" value="Genomic_DNA"/>
</dbReference>
<dbReference type="AlphaFoldDB" id="A0A9X1KZW8"/>